<comment type="caution">
    <text evidence="2">The sequence shown here is derived from an EMBL/GenBank/DDBJ whole genome shotgun (WGS) entry which is preliminary data.</text>
</comment>
<proteinExistence type="predicted"/>
<evidence type="ECO:0000259" key="1">
    <source>
        <dbReference type="PROSITE" id="PS51168"/>
    </source>
</evidence>
<dbReference type="InterPro" id="IPR036263">
    <property type="entry name" value="Chorismate_II_sf"/>
</dbReference>
<keyword evidence="2" id="KW-0413">Isomerase</keyword>
<dbReference type="NCBIfam" id="NF005894">
    <property type="entry name" value="PRK07857.1"/>
    <property type="match status" value="1"/>
</dbReference>
<evidence type="ECO:0000313" key="3">
    <source>
        <dbReference type="Proteomes" id="UP000318578"/>
    </source>
</evidence>
<dbReference type="GO" id="GO:0046417">
    <property type="term" value="P:chorismate metabolic process"/>
    <property type="evidence" value="ECO:0007669"/>
    <property type="project" value="InterPro"/>
</dbReference>
<dbReference type="InterPro" id="IPR010958">
    <property type="entry name" value="Chorismate_mutase_highGC-bac"/>
</dbReference>
<reference evidence="2 3" key="1">
    <citation type="submission" date="2019-07" db="EMBL/GenBank/DDBJ databases">
        <title>New species of Amycolatopsis and Streptomyces.</title>
        <authorList>
            <person name="Duangmal K."/>
            <person name="Teo W.F.A."/>
            <person name="Lipun K."/>
        </authorList>
    </citation>
    <scope>NUCLEOTIDE SEQUENCE [LARGE SCALE GENOMIC DNA]</scope>
    <source>
        <strain evidence="2 3">JCM 30562</strain>
    </source>
</reference>
<organism evidence="2 3">
    <name type="scientific">Amycolatopsis acidiphila</name>
    <dbReference type="NCBI Taxonomy" id="715473"/>
    <lineage>
        <taxon>Bacteria</taxon>
        <taxon>Bacillati</taxon>
        <taxon>Actinomycetota</taxon>
        <taxon>Actinomycetes</taxon>
        <taxon>Pseudonocardiales</taxon>
        <taxon>Pseudonocardiaceae</taxon>
        <taxon>Amycolatopsis</taxon>
    </lineage>
</organism>
<dbReference type="InterPro" id="IPR002701">
    <property type="entry name" value="CM_II_prokaryot"/>
</dbReference>
<dbReference type="RefSeq" id="WP_144645777.1">
    <property type="nucleotide sequence ID" value="NZ_BNAX01000046.1"/>
</dbReference>
<dbReference type="Proteomes" id="UP000318578">
    <property type="component" value="Unassembled WGS sequence"/>
</dbReference>
<dbReference type="PROSITE" id="PS51168">
    <property type="entry name" value="CHORISMATE_MUT_2"/>
    <property type="match status" value="1"/>
</dbReference>
<feature type="domain" description="Chorismate mutase" evidence="1">
    <location>
        <begin position="5"/>
        <end position="89"/>
    </location>
</feature>
<dbReference type="OrthoDB" id="3213864at2"/>
<keyword evidence="3" id="KW-1185">Reference proteome</keyword>
<evidence type="ECO:0000313" key="2">
    <source>
        <dbReference type="EMBL" id="TVT14343.1"/>
    </source>
</evidence>
<dbReference type="AlphaFoldDB" id="A0A557ZQP0"/>
<protein>
    <submittedName>
        <fullName evidence="2">Chorismate mutase</fullName>
        <ecNumber evidence="2">5.4.99.5</ecNumber>
    </submittedName>
</protein>
<dbReference type="EC" id="5.4.99.5" evidence="2"/>
<accession>A0A557ZQP0</accession>
<gene>
    <name evidence="2" type="ORF">FNH06_37875</name>
</gene>
<dbReference type="Gene3D" id="1.20.59.10">
    <property type="entry name" value="Chorismate mutase"/>
    <property type="match status" value="1"/>
</dbReference>
<dbReference type="InterPro" id="IPR036979">
    <property type="entry name" value="CM_dom_sf"/>
</dbReference>
<dbReference type="GO" id="GO:0004106">
    <property type="term" value="F:chorismate mutase activity"/>
    <property type="evidence" value="ECO:0007669"/>
    <property type="project" value="UniProtKB-EC"/>
</dbReference>
<dbReference type="SUPFAM" id="SSF48600">
    <property type="entry name" value="Chorismate mutase II"/>
    <property type="match status" value="1"/>
</dbReference>
<name>A0A557ZQP0_9PSEU</name>
<dbReference type="SMART" id="SM00830">
    <property type="entry name" value="CM_2"/>
    <property type="match status" value="1"/>
</dbReference>
<dbReference type="NCBIfam" id="TIGR01808">
    <property type="entry name" value="CM_M_hiGC-arch"/>
    <property type="match status" value="1"/>
</dbReference>
<dbReference type="Pfam" id="PF01817">
    <property type="entry name" value="CM_2"/>
    <property type="match status" value="1"/>
</dbReference>
<sequence>MAVEAKSGLDLGAARREIDALDSEIVRLILRRTEVSRRVGRARREAGGPRVVHKRELEIFARYSQSLGKEGNELADILLRLGRGHLGRP</sequence>
<dbReference type="EMBL" id="VJZA01000138">
    <property type="protein sequence ID" value="TVT14343.1"/>
    <property type="molecule type" value="Genomic_DNA"/>
</dbReference>